<evidence type="ECO:0000313" key="2">
    <source>
        <dbReference type="EMBL" id="RRT64509.1"/>
    </source>
</evidence>
<gene>
    <name evidence="2" type="ORF">B296_00025019</name>
</gene>
<sequence length="87" mass="9283">MAPHLAGAPLRWAVWGARDSEETEKETSGVLKEPEIGTALGARPTAKESIGRVLSWLGSTHVHRSIYVGSTFKPRSSVNSGKASLLV</sequence>
<reference evidence="2 3" key="1">
    <citation type="journal article" date="2014" name="Agronomy (Basel)">
        <title>A Draft Genome Sequence for Ensete ventricosum, the Drought-Tolerant Tree Against Hunger.</title>
        <authorList>
            <person name="Harrison J."/>
            <person name="Moore K.A."/>
            <person name="Paszkiewicz K."/>
            <person name="Jones T."/>
            <person name="Grant M."/>
            <person name="Ambacheew D."/>
            <person name="Muzemil S."/>
            <person name="Studholme D.J."/>
        </authorList>
    </citation>
    <scope>NUCLEOTIDE SEQUENCE [LARGE SCALE GENOMIC DNA]</scope>
</reference>
<dbReference type="AlphaFoldDB" id="A0A426ZKJ1"/>
<dbReference type="Proteomes" id="UP000287651">
    <property type="component" value="Unassembled WGS sequence"/>
</dbReference>
<proteinExistence type="predicted"/>
<name>A0A426ZKJ1_ENSVE</name>
<comment type="caution">
    <text evidence="2">The sequence shown here is derived from an EMBL/GenBank/DDBJ whole genome shotgun (WGS) entry which is preliminary data.</text>
</comment>
<evidence type="ECO:0000313" key="3">
    <source>
        <dbReference type="Proteomes" id="UP000287651"/>
    </source>
</evidence>
<evidence type="ECO:0000256" key="1">
    <source>
        <dbReference type="SAM" id="MobiDB-lite"/>
    </source>
</evidence>
<organism evidence="2 3">
    <name type="scientific">Ensete ventricosum</name>
    <name type="common">Abyssinian banana</name>
    <name type="synonym">Musa ensete</name>
    <dbReference type="NCBI Taxonomy" id="4639"/>
    <lineage>
        <taxon>Eukaryota</taxon>
        <taxon>Viridiplantae</taxon>
        <taxon>Streptophyta</taxon>
        <taxon>Embryophyta</taxon>
        <taxon>Tracheophyta</taxon>
        <taxon>Spermatophyta</taxon>
        <taxon>Magnoliopsida</taxon>
        <taxon>Liliopsida</taxon>
        <taxon>Zingiberales</taxon>
        <taxon>Musaceae</taxon>
        <taxon>Ensete</taxon>
    </lineage>
</organism>
<dbReference type="EMBL" id="AMZH03006163">
    <property type="protein sequence ID" value="RRT64509.1"/>
    <property type="molecule type" value="Genomic_DNA"/>
</dbReference>
<accession>A0A426ZKJ1</accession>
<protein>
    <submittedName>
        <fullName evidence="2">Uncharacterized protein</fullName>
    </submittedName>
</protein>
<feature type="region of interest" description="Disordered" evidence="1">
    <location>
        <begin position="18"/>
        <end position="38"/>
    </location>
</feature>